<evidence type="ECO:0000259" key="5">
    <source>
        <dbReference type="PROSITE" id="PS50850"/>
    </source>
</evidence>
<feature type="transmembrane region" description="Helical" evidence="4">
    <location>
        <begin position="149"/>
        <end position="167"/>
    </location>
</feature>
<dbReference type="PANTHER" id="PTHR23518">
    <property type="entry name" value="C-METHYLTRANSFERASE"/>
    <property type="match status" value="1"/>
</dbReference>
<dbReference type="GO" id="GO:0022857">
    <property type="term" value="F:transmembrane transporter activity"/>
    <property type="evidence" value="ECO:0007669"/>
    <property type="project" value="InterPro"/>
</dbReference>
<feature type="transmembrane region" description="Helical" evidence="4">
    <location>
        <begin position="39"/>
        <end position="61"/>
    </location>
</feature>
<feature type="domain" description="Major facilitator superfamily (MFS) profile" evidence="5">
    <location>
        <begin position="15"/>
        <end position="393"/>
    </location>
</feature>
<sequence>MKGKKFTDFLALNSSMLSMLILVALVGMGQYMGDKFLPLYLIAVGGSAITIGILGGMQNLLGAIYSFPGGYLSDKIGYKKSLIVFTLISIVGYLLVIIFPSWEYVLIGALFFIAWSAIAMPAIMSLISDAVPKNKRVMGVSMHSLVRRIPMALGPIIGGILIGIYGITNGVRLSFIIAIVFAIIAIFVFNIFIKDEGKKDEPVRIGSMMKNLMDKNLRTLLISDIFVRFCEQIPYAFVVVWVVEKNGLTAFQFGILTAIEMATAMIIYIPVAYLADKHTKKPFVVITFAFFTFFPLLLLFSRSFEFLALAFIIRGLKEFGEPTRKSLIMDLAPEGQKAGTFGAYYLVRDGIVSIVAFLGAFLWIFSPVANFLTAFAFGVIGTLTFWIFGRTQNLKVPIK</sequence>
<dbReference type="PROSITE" id="PS50850">
    <property type="entry name" value="MFS"/>
    <property type="match status" value="1"/>
</dbReference>
<dbReference type="Gene3D" id="1.20.1250.20">
    <property type="entry name" value="MFS general substrate transporter like domains"/>
    <property type="match status" value="2"/>
</dbReference>
<dbReference type="InterPro" id="IPR020846">
    <property type="entry name" value="MFS_dom"/>
</dbReference>
<proteinExistence type="predicted"/>
<dbReference type="PANTHER" id="PTHR23518:SF2">
    <property type="entry name" value="MAJOR FACILITATOR SUPERFAMILY TRANSPORTER"/>
    <property type="match status" value="1"/>
</dbReference>
<protein>
    <submittedName>
        <fullName evidence="6">MFS transporter</fullName>
    </submittedName>
</protein>
<feature type="transmembrane region" description="Helical" evidence="4">
    <location>
        <begin position="343"/>
        <end position="365"/>
    </location>
</feature>
<keyword evidence="3 4" id="KW-0472">Membrane</keyword>
<comment type="caution">
    <text evidence="6">The sequence shown here is derived from an EMBL/GenBank/DDBJ whole genome shotgun (WGS) entry which is preliminary data.</text>
</comment>
<feature type="transmembrane region" description="Helical" evidence="4">
    <location>
        <begin position="283"/>
        <end position="300"/>
    </location>
</feature>
<dbReference type="InterPro" id="IPR036259">
    <property type="entry name" value="MFS_trans_sf"/>
</dbReference>
<evidence type="ECO:0000256" key="1">
    <source>
        <dbReference type="ARBA" id="ARBA00022692"/>
    </source>
</evidence>
<evidence type="ECO:0000256" key="2">
    <source>
        <dbReference type="ARBA" id="ARBA00022989"/>
    </source>
</evidence>
<evidence type="ECO:0000256" key="3">
    <source>
        <dbReference type="ARBA" id="ARBA00023136"/>
    </source>
</evidence>
<dbReference type="SUPFAM" id="SSF103473">
    <property type="entry name" value="MFS general substrate transporter"/>
    <property type="match status" value="1"/>
</dbReference>
<evidence type="ECO:0000313" key="6">
    <source>
        <dbReference type="EMBL" id="HGE75576.1"/>
    </source>
</evidence>
<feature type="transmembrane region" description="Helical" evidence="4">
    <location>
        <begin position="105"/>
        <end position="128"/>
    </location>
</feature>
<dbReference type="Pfam" id="PF07690">
    <property type="entry name" value="MFS_1"/>
    <property type="match status" value="2"/>
</dbReference>
<feature type="transmembrane region" description="Helical" evidence="4">
    <location>
        <begin position="371"/>
        <end position="389"/>
    </location>
</feature>
<feature type="transmembrane region" description="Helical" evidence="4">
    <location>
        <begin position="82"/>
        <end position="99"/>
    </location>
</feature>
<evidence type="ECO:0000256" key="4">
    <source>
        <dbReference type="SAM" id="Phobius"/>
    </source>
</evidence>
<gene>
    <name evidence="6" type="ORF">ENX73_05575</name>
</gene>
<keyword evidence="2 4" id="KW-1133">Transmembrane helix</keyword>
<name>A0A7V3RFC6_9BACT</name>
<reference evidence="6" key="1">
    <citation type="journal article" date="2020" name="mSystems">
        <title>Genome- and Community-Level Interaction Insights into Carbon Utilization and Element Cycling Functions of Hydrothermarchaeota in Hydrothermal Sediment.</title>
        <authorList>
            <person name="Zhou Z."/>
            <person name="Liu Y."/>
            <person name="Xu W."/>
            <person name="Pan J."/>
            <person name="Luo Z.H."/>
            <person name="Li M."/>
        </authorList>
    </citation>
    <scope>NUCLEOTIDE SEQUENCE [LARGE SCALE GENOMIC DNA]</scope>
    <source>
        <strain evidence="6">SpSt-966</strain>
    </source>
</reference>
<dbReference type="EMBL" id="DTPE01000217">
    <property type="protein sequence ID" value="HGE75576.1"/>
    <property type="molecule type" value="Genomic_DNA"/>
</dbReference>
<feature type="transmembrane region" description="Helical" evidence="4">
    <location>
        <begin position="173"/>
        <end position="193"/>
    </location>
</feature>
<keyword evidence="1 4" id="KW-0812">Transmembrane</keyword>
<dbReference type="AlphaFoldDB" id="A0A7V3RFC6"/>
<accession>A0A7V3RFC6</accession>
<dbReference type="InterPro" id="IPR011701">
    <property type="entry name" value="MFS"/>
</dbReference>
<feature type="transmembrane region" description="Helical" evidence="4">
    <location>
        <begin position="249"/>
        <end position="271"/>
    </location>
</feature>
<organism evidence="6">
    <name type="scientific">Mesoaciditoga lauensis</name>
    <dbReference type="NCBI Taxonomy" id="1495039"/>
    <lineage>
        <taxon>Bacteria</taxon>
        <taxon>Thermotogati</taxon>
        <taxon>Thermotogota</taxon>
        <taxon>Thermotogae</taxon>
        <taxon>Mesoaciditogales</taxon>
        <taxon>Mesoaciditogaceae</taxon>
        <taxon>Mesoaciditoga</taxon>
    </lineage>
</organism>
<feature type="transmembrane region" description="Helical" evidence="4">
    <location>
        <begin position="12"/>
        <end position="33"/>
    </location>
</feature>